<protein>
    <submittedName>
        <fullName evidence="2">Uncharacterized protein</fullName>
    </submittedName>
</protein>
<sequence>MKKNRILSSKGKSGLKKKNEHTNELVTLAGRIHKEVMQNIDGKITQAMNDAVKTLDNVNEGNNTN</sequence>
<dbReference type="RefSeq" id="WP_185376075.1">
    <property type="nucleotide sequence ID" value="NZ_JAARPL010000002.1"/>
</dbReference>
<gene>
    <name evidence="2" type="ORF">HB847_03270</name>
</gene>
<evidence type="ECO:0000313" key="2">
    <source>
        <dbReference type="EMBL" id="MBC1371377.1"/>
    </source>
</evidence>
<comment type="caution">
    <text evidence="2">The sequence shown here is derived from an EMBL/GenBank/DDBJ whole genome shotgun (WGS) entry which is preliminary data.</text>
</comment>
<evidence type="ECO:0000256" key="1">
    <source>
        <dbReference type="SAM" id="MobiDB-lite"/>
    </source>
</evidence>
<feature type="region of interest" description="Disordered" evidence="1">
    <location>
        <begin position="1"/>
        <end position="21"/>
    </location>
</feature>
<dbReference type="AlphaFoldDB" id="A0A841Y4Y2"/>
<accession>A0A841Y4Y2</accession>
<proteinExistence type="predicted"/>
<dbReference type="Proteomes" id="UP000591929">
    <property type="component" value="Unassembled WGS sequence"/>
</dbReference>
<reference evidence="2 3" key="1">
    <citation type="submission" date="2020-03" db="EMBL/GenBank/DDBJ databases">
        <title>Soil Listeria distribution.</title>
        <authorList>
            <person name="Liao J."/>
            <person name="Wiedmann M."/>
        </authorList>
    </citation>
    <scope>NUCLEOTIDE SEQUENCE [LARGE SCALE GENOMIC DNA]</scope>
    <source>
        <strain evidence="2 3">FSL L7-1681</strain>
    </source>
</reference>
<dbReference type="EMBL" id="JAARPL010000002">
    <property type="protein sequence ID" value="MBC1371377.1"/>
    <property type="molecule type" value="Genomic_DNA"/>
</dbReference>
<name>A0A841Y4Y2_9LIST</name>
<evidence type="ECO:0000313" key="3">
    <source>
        <dbReference type="Proteomes" id="UP000591929"/>
    </source>
</evidence>
<organism evidence="2 3">
    <name type="scientific">Listeria booriae</name>
    <dbReference type="NCBI Taxonomy" id="1552123"/>
    <lineage>
        <taxon>Bacteria</taxon>
        <taxon>Bacillati</taxon>
        <taxon>Bacillota</taxon>
        <taxon>Bacilli</taxon>
        <taxon>Bacillales</taxon>
        <taxon>Listeriaceae</taxon>
        <taxon>Listeria</taxon>
    </lineage>
</organism>